<evidence type="ECO:0000313" key="3">
    <source>
        <dbReference type="Proteomes" id="UP000184357"/>
    </source>
</evidence>
<name>A0A1M5UX96_9EURY</name>
<dbReference type="AlphaFoldDB" id="A0A1M5UX96"/>
<reference evidence="2 3" key="1">
    <citation type="submission" date="2016-11" db="EMBL/GenBank/DDBJ databases">
        <authorList>
            <person name="Jaros S."/>
            <person name="Januszkiewicz K."/>
            <person name="Wedrychowicz H."/>
        </authorList>
    </citation>
    <scope>NUCLEOTIDE SEQUENCE [LARGE SCALE GENOMIC DNA]</scope>
    <source>
        <strain evidence="2 3">DSM 9297</strain>
    </source>
</reference>
<dbReference type="Pfam" id="PF13197">
    <property type="entry name" value="DUF4013"/>
    <property type="match status" value="1"/>
</dbReference>
<organism evidence="2 3">
    <name type="scientific">Halobaculum gomorrense</name>
    <dbReference type="NCBI Taxonomy" id="43928"/>
    <lineage>
        <taxon>Archaea</taxon>
        <taxon>Methanobacteriati</taxon>
        <taxon>Methanobacteriota</taxon>
        <taxon>Stenosarchaea group</taxon>
        <taxon>Halobacteria</taxon>
        <taxon>Halobacteriales</taxon>
        <taxon>Haloferacaceae</taxon>
        <taxon>Halobaculum</taxon>
    </lineage>
</organism>
<evidence type="ECO:0000313" key="2">
    <source>
        <dbReference type="EMBL" id="SHH67667.1"/>
    </source>
</evidence>
<protein>
    <submittedName>
        <fullName evidence="2">Uncharacterized protein</fullName>
    </submittedName>
</protein>
<keyword evidence="1" id="KW-0472">Membrane</keyword>
<sequence>MVVGTVLTGVLALVFGYAAVAAIVTAVDEDRLGAAFDPAALKPIVFSADYATAWALSLAVFLGAGVLVGVLNGIPILGAIIGAFVFFYAQVVAARLWAGGYADARAGTAEAGRLDIGESIA</sequence>
<feature type="transmembrane region" description="Helical" evidence="1">
    <location>
        <begin position="77"/>
        <end position="98"/>
    </location>
</feature>
<keyword evidence="3" id="KW-1185">Reference proteome</keyword>
<dbReference type="Proteomes" id="UP000184357">
    <property type="component" value="Unassembled WGS sequence"/>
</dbReference>
<dbReference type="InterPro" id="IPR025098">
    <property type="entry name" value="DUF4013"/>
</dbReference>
<feature type="transmembrane region" description="Helical" evidence="1">
    <location>
        <begin position="50"/>
        <end position="70"/>
    </location>
</feature>
<proteinExistence type="predicted"/>
<evidence type="ECO:0000256" key="1">
    <source>
        <dbReference type="SAM" id="Phobius"/>
    </source>
</evidence>
<dbReference type="EMBL" id="FQWV01000013">
    <property type="protein sequence ID" value="SHH67667.1"/>
    <property type="molecule type" value="Genomic_DNA"/>
</dbReference>
<gene>
    <name evidence="2" type="ORF">SAMN05443636_3163</name>
</gene>
<accession>A0A1M5UX96</accession>
<keyword evidence="1" id="KW-1133">Transmembrane helix</keyword>
<keyword evidence="1" id="KW-0812">Transmembrane</keyword>
<dbReference type="STRING" id="43928.SAMN05443636_3163"/>